<evidence type="ECO:0000256" key="3">
    <source>
        <dbReference type="ARBA" id="ARBA00023014"/>
    </source>
</evidence>
<keyword evidence="3" id="KW-0411">Iron-sulfur</keyword>
<name>H9UIG3_SPIAZ</name>
<dbReference type="CDD" id="cd01335">
    <property type="entry name" value="Radical_SAM"/>
    <property type="match status" value="1"/>
</dbReference>
<dbReference type="PANTHER" id="PTHR43432:SF5">
    <property type="entry name" value="ELP3_MIAA_NIFB-LIKE RADICAL SAM CORE DOMAIN-CONTAINING PROTEIN"/>
    <property type="match status" value="1"/>
</dbReference>
<evidence type="ECO:0000313" key="6">
    <source>
        <dbReference type="Proteomes" id="UP000007383"/>
    </source>
</evidence>
<dbReference type="GO" id="GO:0046872">
    <property type="term" value="F:metal ion binding"/>
    <property type="evidence" value="ECO:0007669"/>
    <property type="project" value="UniProtKB-KW"/>
</dbReference>
<proteinExistence type="predicted"/>
<dbReference type="HOGENOM" id="CLU_698111_0_0_12"/>
<dbReference type="eggNOG" id="COG1533">
    <property type="taxonomic scope" value="Bacteria"/>
</dbReference>
<dbReference type="PATRIC" id="fig|889378.3.peg.1227"/>
<organism evidence="5 6">
    <name type="scientific">Spirochaeta africana (strain ATCC 700263 / DSM 8902 / Z-7692)</name>
    <dbReference type="NCBI Taxonomy" id="889378"/>
    <lineage>
        <taxon>Bacteria</taxon>
        <taxon>Pseudomonadati</taxon>
        <taxon>Spirochaetota</taxon>
        <taxon>Spirochaetia</taxon>
        <taxon>Spirochaetales</taxon>
        <taxon>Spirochaetaceae</taxon>
        <taxon>Spirochaeta</taxon>
    </lineage>
</organism>
<dbReference type="Gene3D" id="3.80.30.30">
    <property type="match status" value="1"/>
</dbReference>
<evidence type="ECO:0000313" key="5">
    <source>
        <dbReference type="EMBL" id="AFG37306.1"/>
    </source>
</evidence>
<dbReference type="SUPFAM" id="SSF102114">
    <property type="entry name" value="Radical SAM enzymes"/>
    <property type="match status" value="1"/>
</dbReference>
<dbReference type="AlphaFoldDB" id="H9UIG3"/>
<feature type="domain" description="Radical SAM core" evidence="4">
    <location>
        <begin position="23"/>
        <end position="190"/>
    </location>
</feature>
<dbReference type="InterPro" id="IPR040086">
    <property type="entry name" value="MJ0683-like"/>
</dbReference>
<evidence type="ECO:0000256" key="1">
    <source>
        <dbReference type="ARBA" id="ARBA00022723"/>
    </source>
</evidence>
<keyword evidence="6" id="KW-1185">Reference proteome</keyword>
<keyword evidence="2" id="KW-0408">Iron</keyword>
<dbReference type="STRING" id="889378.Spiaf_1228"/>
<dbReference type="SFLD" id="SFLDG01084">
    <property type="entry name" value="Uncharacterised_Radical_SAM_Su"/>
    <property type="match status" value="1"/>
</dbReference>
<dbReference type="KEGG" id="sfc:Spiaf_1228"/>
<evidence type="ECO:0000259" key="4">
    <source>
        <dbReference type="Pfam" id="PF04055"/>
    </source>
</evidence>
<dbReference type="InterPro" id="IPR058240">
    <property type="entry name" value="rSAM_sf"/>
</dbReference>
<protein>
    <submittedName>
        <fullName evidence="5">DNA repair photolyase</fullName>
    </submittedName>
</protein>
<dbReference type="Pfam" id="PF04055">
    <property type="entry name" value="Radical_SAM"/>
    <property type="match status" value="1"/>
</dbReference>
<dbReference type="GO" id="GO:0051536">
    <property type="term" value="F:iron-sulfur cluster binding"/>
    <property type="evidence" value="ECO:0007669"/>
    <property type="project" value="UniProtKB-KW"/>
</dbReference>
<keyword evidence="1" id="KW-0479">Metal-binding</keyword>
<dbReference type="Proteomes" id="UP000007383">
    <property type="component" value="Chromosome"/>
</dbReference>
<dbReference type="GO" id="GO:0016829">
    <property type="term" value="F:lyase activity"/>
    <property type="evidence" value="ECO:0007669"/>
    <property type="project" value="UniProtKB-KW"/>
</dbReference>
<gene>
    <name evidence="5" type="ordered locus">Spiaf_1228</name>
</gene>
<sequence length="395" mass="45076">MRSALKSGLLPEFFTMARYRCSPYMGCGHGCSYCDGRAERYYVEGEFDRDIICRRNLPDLLHKELPRLREYGPISISSGITDAYQPIEAELGITRACAEILQHYQFPVTVLTKSSLIERDLAIWRRVNQQSSFLLIMTLTTLDEEVTAAFEPGAPTVAERLQTLQRFKDAGCSVGVLAMPLLPGLSDSDESLSRLYQRLQQIPVDFIVPGGLTLRPGRQKQLYLTRLDSWLACQGTRPHSRRDLRPLYARLYENNLASGSPLPDYRRQLEQRFRHLHSEFQLAPFIPHSVYRQHLNRADELYILLHQLQEWYSGIGVDTSRLQAINHCYTAWISERKKALGTTRGSGPTHNMQALIDDALHTGELAGVIGNPRLFGFIREVCHDGRLFAPWLQSR</sequence>
<reference evidence="6" key="1">
    <citation type="journal article" date="2013" name="Stand. Genomic Sci.">
        <title>Complete genome sequence of the halophilic bacterium Spirochaeta africana type strain (Z-7692(T)) from the alkaline Lake Magadi in the East African Rift.</title>
        <authorList>
            <person name="Liolos K."/>
            <person name="Abt B."/>
            <person name="Scheuner C."/>
            <person name="Teshima H."/>
            <person name="Held B."/>
            <person name="Lapidus A."/>
            <person name="Nolan M."/>
            <person name="Lucas S."/>
            <person name="Deshpande S."/>
            <person name="Cheng J.F."/>
            <person name="Tapia R."/>
            <person name="Goodwin L.A."/>
            <person name="Pitluck S."/>
            <person name="Pagani I."/>
            <person name="Ivanova N."/>
            <person name="Mavromatis K."/>
            <person name="Mikhailova N."/>
            <person name="Huntemann M."/>
            <person name="Pati A."/>
            <person name="Chen A."/>
            <person name="Palaniappan K."/>
            <person name="Land M."/>
            <person name="Rohde M."/>
            <person name="Tindall B.J."/>
            <person name="Detter J.C."/>
            <person name="Goker M."/>
            <person name="Bristow J."/>
            <person name="Eisen J.A."/>
            <person name="Markowitz V."/>
            <person name="Hugenholtz P."/>
            <person name="Woyke T."/>
            <person name="Klenk H.P."/>
            <person name="Kyrpides N.C."/>
        </authorList>
    </citation>
    <scope>NUCLEOTIDE SEQUENCE</scope>
    <source>
        <strain evidence="6">ATCC 700263 / DSM 8902 / Z-7692</strain>
    </source>
</reference>
<dbReference type="PANTHER" id="PTHR43432">
    <property type="entry name" value="SLR0285 PROTEIN"/>
    <property type="match status" value="1"/>
</dbReference>
<accession>H9UIG3</accession>
<dbReference type="InterPro" id="IPR007197">
    <property type="entry name" value="rSAM"/>
</dbReference>
<dbReference type="EMBL" id="CP003282">
    <property type="protein sequence ID" value="AFG37306.1"/>
    <property type="molecule type" value="Genomic_DNA"/>
</dbReference>
<dbReference type="SFLD" id="SFLDS00029">
    <property type="entry name" value="Radical_SAM"/>
    <property type="match status" value="1"/>
</dbReference>
<evidence type="ECO:0000256" key="2">
    <source>
        <dbReference type="ARBA" id="ARBA00023004"/>
    </source>
</evidence>
<keyword evidence="5" id="KW-0456">Lyase</keyword>